<dbReference type="EMBL" id="JTDK01000018">
    <property type="protein sequence ID" value="KHK95897.1"/>
    <property type="molecule type" value="Genomic_DNA"/>
</dbReference>
<proteinExistence type="predicted"/>
<gene>
    <name evidence="2" type="ORF">LK09_17975</name>
</gene>
<evidence type="ECO:0000313" key="2">
    <source>
        <dbReference type="EMBL" id="KHK95897.1"/>
    </source>
</evidence>
<feature type="transmembrane region" description="Helical" evidence="1">
    <location>
        <begin position="174"/>
        <end position="194"/>
    </location>
</feature>
<keyword evidence="1" id="KW-0812">Transmembrane</keyword>
<name>A0A0B2A2R6_9MICO</name>
<dbReference type="RefSeq" id="WP_039402606.1">
    <property type="nucleotide sequence ID" value="NZ_JTDK01000018.1"/>
</dbReference>
<keyword evidence="1" id="KW-1133">Transmembrane helix</keyword>
<dbReference type="Proteomes" id="UP000031030">
    <property type="component" value="Unassembled WGS sequence"/>
</dbReference>
<dbReference type="OrthoDB" id="149032at2"/>
<dbReference type="PANTHER" id="PTHR43471">
    <property type="entry name" value="ABC TRANSPORTER PERMEASE"/>
    <property type="match status" value="1"/>
</dbReference>
<feature type="transmembrane region" description="Helical" evidence="1">
    <location>
        <begin position="21"/>
        <end position="43"/>
    </location>
</feature>
<organism evidence="2 3">
    <name type="scientific">Microbacterium mangrovi</name>
    <dbReference type="NCBI Taxonomy" id="1348253"/>
    <lineage>
        <taxon>Bacteria</taxon>
        <taxon>Bacillati</taxon>
        <taxon>Actinomycetota</taxon>
        <taxon>Actinomycetes</taxon>
        <taxon>Micrococcales</taxon>
        <taxon>Microbacteriaceae</taxon>
        <taxon>Microbacterium</taxon>
    </lineage>
</organism>
<sequence length="346" mass="36281">MNLRRLGTVIALELTQRVRSVAWYVLLGVFAVLLLAVTLLTFAAAGGQPDSGGNVYSVIVYIVLLLVVLVSPTLAGNAINGDRDAATLAPVQVTLTTTPEIVIGKLIAAWIAGLAFVVVAIPFVVVAVIAGGVSPLTALVSALVLILEIGVVAAIGVGLSGILSRPLFSVASTYLVVAALVIGTVIAFGLSGLASQTQVTVHSRDVIYDDQGNATDQCGQWSTDTYDQPRFDRVWWMLAPNPFVILSDATPARFESAGYPLDAFSGLKLAVRQAQIPPKSVEHYDGCKAGGDVPPETEPFKVLAETTPSWAVGVAIQLVLAGGLMLWGGMRTRTPARRLARGSRIA</sequence>
<feature type="transmembrane region" description="Helical" evidence="1">
    <location>
        <begin position="107"/>
        <end position="130"/>
    </location>
</feature>
<feature type="transmembrane region" description="Helical" evidence="1">
    <location>
        <begin position="310"/>
        <end position="329"/>
    </location>
</feature>
<comment type="caution">
    <text evidence="2">The sequence shown here is derived from an EMBL/GenBank/DDBJ whole genome shotgun (WGS) entry which is preliminary data.</text>
</comment>
<evidence type="ECO:0000313" key="3">
    <source>
        <dbReference type="Proteomes" id="UP000031030"/>
    </source>
</evidence>
<feature type="transmembrane region" description="Helical" evidence="1">
    <location>
        <begin position="136"/>
        <end position="162"/>
    </location>
</feature>
<accession>A0A0B2A2R6</accession>
<reference evidence="2 3" key="1">
    <citation type="submission" date="2014-11" db="EMBL/GenBank/DDBJ databases">
        <title>Genome sequence of Microbacterium mangrovi MUSC 115(T).</title>
        <authorList>
            <person name="Lee L.-H."/>
        </authorList>
    </citation>
    <scope>NUCLEOTIDE SEQUENCE [LARGE SCALE GENOMIC DNA]</scope>
    <source>
        <strain evidence="2 3">MUSC 115</strain>
    </source>
</reference>
<dbReference type="AlphaFoldDB" id="A0A0B2A2R6"/>
<keyword evidence="1" id="KW-0472">Membrane</keyword>
<dbReference type="PANTHER" id="PTHR43471:SF3">
    <property type="entry name" value="ABC TRANSPORTER PERMEASE PROTEIN NATB"/>
    <property type="match status" value="1"/>
</dbReference>
<protein>
    <submittedName>
        <fullName evidence="2">ABC transporter</fullName>
    </submittedName>
</protein>
<dbReference type="STRING" id="1348253.LK09_17975"/>
<keyword evidence="3" id="KW-1185">Reference proteome</keyword>
<evidence type="ECO:0000256" key="1">
    <source>
        <dbReference type="SAM" id="Phobius"/>
    </source>
</evidence>
<feature type="transmembrane region" description="Helical" evidence="1">
    <location>
        <begin position="55"/>
        <end position="75"/>
    </location>
</feature>